<sequence length="43" mass="5116">MLFSKCVPLSLTKNFSQKICTFKKLLYLCSVPKYYRAFKSVKY</sequence>
<name>A0A8S5SM44_9CAUD</name>
<reference evidence="1" key="1">
    <citation type="journal article" date="2021" name="Proc. Natl. Acad. Sci. U.S.A.">
        <title>A Catalog of Tens of Thousands of Viruses from Human Metagenomes Reveals Hidden Associations with Chronic Diseases.</title>
        <authorList>
            <person name="Tisza M.J."/>
            <person name="Buck C.B."/>
        </authorList>
    </citation>
    <scope>NUCLEOTIDE SEQUENCE</scope>
    <source>
        <strain evidence="1">CtJYR23</strain>
    </source>
</reference>
<accession>A0A8S5SM44</accession>
<evidence type="ECO:0000313" key="1">
    <source>
        <dbReference type="EMBL" id="DAF51735.1"/>
    </source>
</evidence>
<dbReference type="EMBL" id="BK032621">
    <property type="protein sequence ID" value="DAF51735.1"/>
    <property type="molecule type" value="Genomic_DNA"/>
</dbReference>
<protein>
    <submittedName>
        <fullName evidence="1">Uncharacterized protein</fullName>
    </submittedName>
</protein>
<organism evidence="1">
    <name type="scientific">Siphoviridae sp. ctJYR23</name>
    <dbReference type="NCBI Taxonomy" id="2827837"/>
    <lineage>
        <taxon>Viruses</taxon>
        <taxon>Duplodnaviria</taxon>
        <taxon>Heunggongvirae</taxon>
        <taxon>Uroviricota</taxon>
        <taxon>Caudoviricetes</taxon>
    </lineage>
</organism>
<proteinExistence type="predicted"/>